<proteinExistence type="predicted"/>
<dbReference type="Proteomes" id="UP000605201">
    <property type="component" value="Unassembled WGS sequence"/>
</dbReference>
<dbReference type="GO" id="GO:0043856">
    <property type="term" value="F:anti-sigma factor antagonist activity"/>
    <property type="evidence" value="ECO:0007669"/>
    <property type="project" value="TreeGrafter"/>
</dbReference>
<dbReference type="InterPro" id="IPR036513">
    <property type="entry name" value="STAS_dom_sf"/>
</dbReference>
<feature type="domain" description="STAS" evidence="1">
    <location>
        <begin position="1"/>
        <end position="99"/>
    </location>
</feature>
<dbReference type="PROSITE" id="PS50801">
    <property type="entry name" value="STAS"/>
    <property type="match status" value="1"/>
</dbReference>
<dbReference type="InterPro" id="IPR002645">
    <property type="entry name" value="STAS_dom"/>
</dbReference>
<protein>
    <submittedName>
        <fullName evidence="2">STAS domain-containing protein</fullName>
    </submittedName>
</protein>
<dbReference type="CDD" id="cd07043">
    <property type="entry name" value="STAS_anti-anti-sigma_factors"/>
    <property type="match status" value="1"/>
</dbReference>
<dbReference type="EMBL" id="JACNIG010000247">
    <property type="protein sequence ID" value="MBC8432799.1"/>
    <property type="molecule type" value="Genomic_DNA"/>
</dbReference>
<dbReference type="Pfam" id="PF01740">
    <property type="entry name" value="STAS"/>
    <property type="match status" value="1"/>
</dbReference>
<evidence type="ECO:0000259" key="1">
    <source>
        <dbReference type="PROSITE" id="PS50801"/>
    </source>
</evidence>
<evidence type="ECO:0000313" key="2">
    <source>
        <dbReference type="EMBL" id="MBC8432799.1"/>
    </source>
</evidence>
<name>A0A8J6TL33_9BACT</name>
<comment type="caution">
    <text evidence="2">The sequence shown here is derived from an EMBL/GenBank/DDBJ whole genome shotgun (WGS) entry which is preliminary data.</text>
</comment>
<dbReference type="SUPFAM" id="SSF52091">
    <property type="entry name" value="SpoIIaa-like"/>
    <property type="match status" value="1"/>
</dbReference>
<dbReference type="Gene3D" id="3.30.750.24">
    <property type="entry name" value="STAS domain"/>
    <property type="match status" value="1"/>
</dbReference>
<dbReference type="PANTHER" id="PTHR33495">
    <property type="entry name" value="ANTI-SIGMA FACTOR ANTAGONIST TM_1081-RELATED-RELATED"/>
    <property type="match status" value="1"/>
</dbReference>
<gene>
    <name evidence="2" type="ORF">H8D96_12875</name>
</gene>
<sequence>MTKTREKPAKKIIKPGKDITAPKADSLKKKLHKTTAQGTVNLTLDFAGVKKIDPVGLSVIIAAHNTLKNAGGKLTLKNVSDEFLNLFGTIQLDQHFELQ</sequence>
<accession>A0A8J6TL33</accession>
<dbReference type="AlphaFoldDB" id="A0A8J6TL33"/>
<organism evidence="2 3">
    <name type="scientific">Candidatus Desulfatibia vada</name>
    <dbReference type="NCBI Taxonomy" id="2841696"/>
    <lineage>
        <taxon>Bacteria</taxon>
        <taxon>Pseudomonadati</taxon>
        <taxon>Thermodesulfobacteriota</taxon>
        <taxon>Desulfobacteria</taxon>
        <taxon>Desulfobacterales</taxon>
        <taxon>Desulfobacterales incertae sedis</taxon>
        <taxon>Candidatus Desulfatibia</taxon>
    </lineage>
</organism>
<evidence type="ECO:0000313" key="3">
    <source>
        <dbReference type="Proteomes" id="UP000605201"/>
    </source>
</evidence>
<reference evidence="2 3" key="1">
    <citation type="submission" date="2020-08" db="EMBL/GenBank/DDBJ databases">
        <title>Bridging the membrane lipid divide: bacteria of the FCB group superphylum have the potential to synthesize archaeal ether lipids.</title>
        <authorList>
            <person name="Villanueva L."/>
            <person name="Von Meijenfeldt F.A.B."/>
            <person name="Westbye A.B."/>
            <person name="Yadav S."/>
            <person name="Hopmans E.C."/>
            <person name="Dutilh B.E."/>
            <person name="Sinninghe Damste J.S."/>
        </authorList>
    </citation>
    <scope>NUCLEOTIDE SEQUENCE [LARGE SCALE GENOMIC DNA]</scope>
    <source>
        <strain evidence="2">NIOZ-UU17</strain>
    </source>
</reference>